<feature type="active site" description="For pre-crRNA processing" evidence="1">
    <location>
        <position position="783"/>
    </location>
</feature>
<dbReference type="Proteomes" id="UP000260780">
    <property type="component" value="Unassembled WGS sequence"/>
</dbReference>
<feature type="active site" description="For DNase activity of RuvC domain" evidence="1">
    <location>
        <position position="949"/>
    </location>
</feature>
<feature type="region of interest" description="Binds crRNA" evidence="2">
    <location>
        <begin position="539"/>
        <end position="543"/>
    </location>
</feature>
<evidence type="ECO:0000256" key="1">
    <source>
        <dbReference type="PIRSR" id="PIRSR627620-1"/>
    </source>
</evidence>
<feature type="active site" description="For pre-crRNA processing" evidence="1">
    <location>
        <position position="792"/>
    </location>
</feature>
<comment type="caution">
    <text evidence="9">The sequence shown here is derived from an EMBL/GenBank/DDBJ whole genome shotgun (WGS) entry which is preliminary data.</text>
</comment>
<dbReference type="InterPro" id="IPR054116">
    <property type="entry name" value="Cas12a_REC2"/>
</dbReference>
<feature type="region of interest" description="Binds crRNA" evidence="2">
    <location>
        <begin position="730"/>
        <end position="733"/>
    </location>
</feature>
<dbReference type="AlphaFoldDB" id="A0A3E4WKP2"/>
<feature type="site" description="Binds Target strand DNA" evidence="3">
    <location>
        <position position="614"/>
    </location>
</feature>
<evidence type="ECO:0000313" key="10">
    <source>
        <dbReference type="Proteomes" id="UP000260780"/>
    </source>
</evidence>
<feature type="domain" description="Cas12a RuvC nuclease" evidence="6">
    <location>
        <begin position="830"/>
        <end position="1239"/>
    </location>
</feature>
<feature type="site" description="Binds DNA in crRNA-target DNA heteroduplex" evidence="3">
    <location>
        <position position="299"/>
    </location>
</feature>
<feature type="site" description="Binds DNA protospacer adjacent motif (PAM)" evidence="3">
    <location>
        <position position="561"/>
    </location>
</feature>
<evidence type="ECO:0000256" key="3">
    <source>
        <dbReference type="PIRSR" id="PIRSR627620-3"/>
    </source>
</evidence>
<name>A0A3E4WKP2_9BACT</name>
<evidence type="ECO:0000259" key="4">
    <source>
        <dbReference type="Pfam" id="PF18501"/>
    </source>
</evidence>
<evidence type="ECO:0000259" key="6">
    <source>
        <dbReference type="Pfam" id="PF18516"/>
    </source>
</evidence>
<evidence type="ECO:0000259" key="8">
    <source>
        <dbReference type="Pfam" id="PF22222"/>
    </source>
</evidence>
<dbReference type="Pfam" id="PF22222">
    <property type="entry name" value="Cpf1_PI-like"/>
    <property type="match status" value="1"/>
</dbReference>
<dbReference type="InterPro" id="IPR040882">
    <property type="entry name" value="Cas12a_NUC"/>
</dbReference>
<dbReference type="EMBL" id="QSTF01000002">
    <property type="protein sequence ID" value="RGM42838.1"/>
    <property type="molecule type" value="Genomic_DNA"/>
</dbReference>
<feature type="active site" description="For pre-crRNA processing" evidence="1">
    <location>
        <position position="809"/>
    </location>
</feature>
<feature type="site" description="Binds PAM" evidence="3">
    <location>
        <position position="618"/>
    </location>
</feature>
<proteinExistence type="predicted"/>
<evidence type="ECO:0000313" key="9">
    <source>
        <dbReference type="EMBL" id="RGM42838.1"/>
    </source>
</evidence>
<organism evidence="9 10">
    <name type="scientific">Phocaeicola plebeius</name>
    <dbReference type="NCBI Taxonomy" id="310297"/>
    <lineage>
        <taxon>Bacteria</taxon>
        <taxon>Pseudomonadati</taxon>
        <taxon>Bacteroidota</taxon>
        <taxon>Bacteroidia</taxon>
        <taxon>Bacteroidales</taxon>
        <taxon>Bacteroidaceae</taxon>
        <taxon>Phocaeicola</taxon>
    </lineage>
</organism>
<dbReference type="InterPro" id="IPR040852">
    <property type="entry name" value="RuvC_1"/>
</dbReference>
<dbReference type="Pfam" id="PF18510">
    <property type="entry name" value="NUC"/>
    <property type="match status" value="1"/>
</dbReference>
<sequence length="1245" mass="144912">METFSGFTNLYPLSKTLRFRLIPVGETLKYFIGSGILEEDQHRAESYVKVKAIIDDYHRAYIENSLSGFELPLESTGKFNSLEEYYLYHNIRNKTEEIQNLSSKVRTNLRKQVVAQLTKNEIFKRIDKKELIQSDLIDFVKNEPDANEKIALISEFRNFTVYFKGFHENRRNMYSDEEKSTSIAFRLIHENLPKFIDNMEVFAKIQNTSISENFDAIQKELCPELVTLCEMFKLGYFNKTLSQKQIDAYNTVIGGKTTSEGKKIKGLNEYINLYNQQHKQEKLPKMKLLFKQILSDRESASWLPEKFENDSQVVGAIVNFWNTIHDTVLAEGGLKTIIASLGSYGLEGIFLKNDLQLTDISQKATGSWGKISSEIKQKIEVMNPQKKKESYETYQERIDKIFKSYKSFSLAFINECLRGEYKIEDYFLKLGAVNSSSLQKENHFSHILNTYTDVKEVIGFYSESTDTKLIRDNGSIQKIKLFLDAVKDLQAYVKPLLGNGDETGKDERFYGDLIEYWSLLDLITPLYNMVRNYVTQKPYSVDKIKINFQNPTLLNGWDLNKETDNTSVILRRDGKYYLAIMNNKSRKVFLKYPSGTDRNCYEKMEYKLLPGANKMLPKVFFSKSRINEFMPNERLLSNYEKGTHKKSGTCFSLDDCHTLIDFFKKSLDKHEDWKNFGFKFSDTSTYEDMSGFYKEVENQGYKLSFKPIDATYVDQLVDEGKIFLFQIYNKDFSEHSKGTPNMHTLYWKMLFDETNLGDVVYKLNGEAEVFFRKASINVSHPTHPANIPIKKKNLKHKDEERILKYDLIKDKRYTVDQFQFHVPITMNFKADGNGNINQKAIDYLRSASDTHIIGIDRGERNLLYLVVIDGNGKICEQFSLNEIEVEYNGEKYSTNYHDLLNVKENERKQARQSWQSIANIKDLKEGYLSQVIHKISELMVKYNAIVVLEDLNAGFMRGRQKVEKQVYQKFEKKLIEKLNYLVFKKQSSDLPGGLMHAYQLANKFESFNTLGKQSGFLFYIPAWNTSKMDPVTGFVNLFDVKYESVDKAKSFFSKFDSIRYNVERDMFEWKFNYGEFTKKAEGTKTDWTVCSYGNRIITFRNPDKNSQWDNKEINLTENIKLLFERFGIDLSSNLKDEIMQRTEKEFFIELISLFKLVLQMRNSWTGTDIDYLVSPVCNENGEFFDSRNVDETLPQNADANGAYNIARKGMILLDKIKKSNGEKKLALSITNREWLSFAQGCCKNG</sequence>
<dbReference type="InterPro" id="IPR040787">
    <property type="entry name" value="Cas12a_REC1"/>
</dbReference>
<evidence type="ECO:0000256" key="2">
    <source>
        <dbReference type="PIRSR" id="PIRSR627620-2"/>
    </source>
</evidence>
<feature type="region of interest" description="Binds crRNA alone and in crRNA-target DNA heteroduplex" evidence="2">
    <location>
        <begin position="166"/>
        <end position="170"/>
    </location>
</feature>
<evidence type="ECO:0000259" key="7">
    <source>
        <dbReference type="Pfam" id="PF21918"/>
    </source>
</evidence>
<dbReference type="NCBIfam" id="TIGR04330">
    <property type="entry name" value="cas_Cpf1"/>
    <property type="match status" value="1"/>
</dbReference>
<dbReference type="InterPro" id="IPR027620">
    <property type="entry name" value="Cas12a"/>
</dbReference>
<reference evidence="9 10" key="1">
    <citation type="submission" date="2018-08" db="EMBL/GenBank/DDBJ databases">
        <title>A genome reference for cultivated species of the human gut microbiota.</title>
        <authorList>
            <person name="Zou Y."/>
            <person name="Xue W."/>
            <person name="Luo G."/>
        </authorList>
    </citation>
    <scope>NUCLEOTIDE SEQUENCE [LARGE SCALE GENOMIC DNA]</scope>
    <source>
        <strain evidence="9 10">OM08-14</strain>
    </source>
</reference>
<feature type="site" description="Binds crRNA alone and in crRNA-target DNA heteroduplex" evidence="3">
    <location>
        <position position="16"/>
    </location>
</feature>
<dbReference type="Pfam" id="PF18501">
    <property type="entry name" value="REC1"/>
    <property type="match status" value="1"/>
</dbReference>
<feature type="active site" description="For DNase activity of RuvC domain" evidence="1">
    <location>
        <position position="856"/>
    </location>
</feature>
<feature type="site" description="Binds DNA in crRNA-target DNA heteroduplex" evidence="3">
    <location>
        <position position="285"/>
    </location>
</feature>
<feature type="domain" description="Cas12a nuclease" evidence="5">
    <location>
        <begin position="1028"/>
        <end position="1188"/>
    </location>
</feature>
<feature type="active site" description="For DNase activity of RuvC domain" evidence="1">
    <location>
        <position position="1198"/>
    </location>
</feature>
<feature type="site" description="Binds Target strand DNA; via amide nitrogen" evidence="3">
    <location>
        <position position="765"/>
    </location>
</feature>
<accession>A0A3E4WKP2</accession>
<feature type="region of interest" description="Binds crRNA alone and in crRNA-target DNA heteroduplex" evidence="2">
    <location>
        <begin position="47"/>
        <end position="51"/>
    </location>
</feature>
<dbReference type="InterPro" id="IPR053993">
    <property type="entry name" value="Cas12a_PI"/>
</dbReference>
<feature type="domain" description="Cas12a PI" evidence="8">
    <location>
        <begin position="610"/>
        <end position="701"/>
    </location>
</feature>
<dbReference type="Pfam" id="PF21918">
    <property type="entry name" value="cas_Cpf1_2nd"/>
    <property type="match status" value="1"/>
</dbReference>
<protein>
    <submittedName>
        <fullName evidence="9">Type V CRISPR-associated protein Cpf1</fullName>
    </submittedName>
</protein>
<feature type="site" description="Binds crRNA" evidence="3">
    <location>
        <position position="772"/>
    </location>
</feature>
<dbReference type="Pfam" id="PF18516">
    <property type="entry name" value="RuvC_1"/>
    <property type="match status" value="1"/>
</dbReference>
<feature type="region of interest" description="Binds crRNA in crRNA-target DNA heteroduplex" evidence="2">
    <location>
        <begin position="291"/>
        <end position="294"/>
    </location>
</feature>
<feature type="region of interest" description="Binds DNA in crRNA-target DNA heteroduplex" evidence="2">
    <location>
        <begin position="268"/>
        <end position="272"/>
    </location>
</feature>
<dbReference type="RefSeq" id="WP_117747221.1">
    <property type="nucleotide sequence ID" value="NZ_QSTF01000002.1"/>
</dbReference>
<feature type="site" description="Binds DNA in crRNA-target DNA heteroduplex" evidence="3">
    <location>
        <position position="537"/>
    </location>
</feature>
<feature type="domain" description="Cas12a REC2" evidence="7">
    <location>
        <begin position="309"/>
        <end position="535"/>
    </location>
</feature>
<feature type="domain" description="Cas12a REC1" evidence="4">
    <location>
        <begin position="49"/>
        <end position="293"/>
    </location>
</feature>
<evidence type="ECO:0000259" key="5">
    <source>
        <dbReference type="Pfam" id="PF18510"/>
    </source>
</evidence>
<gene>
    <name evidence="9" type="ORF">DXC17_00945</name>
</gene>